<name>A0A2I0JPV3_PUNGR</name>
<sequence>MGTKGREWMLYRELSRVLFLARALGFWSWRSAAEVGPGPREKPHRSIWRYPETYVCSIEAPLGRGPDQGKIIPVVLGRKLAQWT</sequence>
<comment type="caution">
    <text evidence="2">The sequence shown here is derived from an EMBL/GenBank/DDBJ whole genome shotgun (WGS) entry which is preliminary data.</text>
</comment>
<evidence type="ECO:0000313" key="3">
    <source>
        <dbReference type="Proteomes" id="UP000233551"/>
    </source>
</evidence>
<reference evidence="2 3" key="1">
    <citation type="submission" date="2017-11" db="EMBL/GenBank/DDBJ databases">
        <title>De-novo sequencing of pomegranate (Punica granatum L.) genome.</title>
        <authorList>
            <person name="Akparov Z."/>
            <person name="Amiraslanov A."/>
            <person name="Hajiyeva S."/>
            <person name="Abbasov M."/>
            <person name="Kaur K."/>
            <person name="Hamwieh A."/>
            <person name="Solovyev V."/>
            <person name="Salamov A."/>
            <person name="Braich B."/>
            <person name="Kosarev P."/>
            <person name="Mahmoud A."/>
            <person name="Hajiyev E."/>
            <person name="Babayeva S."/>
            <person name="Izzatullayeva V."/>
            <person name="Mammadov A."/>
            <person name="Mammadov A."/>
            <person name="Sharifova S."/>
            <person name="Ojaghi J."/>
            <person name="Eynullazada K."/>
            <person name="Bayramov B."/>
            <person name="Abdulazimova A."/>
            <person name="Shahmuradov I."/>
        </authorList>
    </citation>
    <scope>NUCLEOTIDE SEQUENCE [LARGE SCALE GENOMIC DNA]</scope>
    <source>
        <strain evidence="3">cv. AG2017</strain>
        <tissue evidence="2">Leaf</tissue>
    </source>
</reference>
<dbReference type="AlphaFoldDB" id="A0A2I0JPV3"/>
<dbReference type="EMBL" id="PGOL01001404">
    <property type="protein sequence ID" value="PKI58324.1"/>
    <property type="molecule type" value="Genomic_DNA"/>
</dbReference>
<evidence type="ECO:0000313" key="2">
    <source>
        <dbReference type="EMBL" id="PKI58324.1"/>
    </source>
</evidence>
<protein>
    <recommendedName>
        <fullName evidence="4">Secreted protein</fullName>
    </recommendedName>
</protein>
<keyword evidence="1" id="KW-0732">Signal</keyword>
<keyword evidence="3" id="KW-1185">Reference proteome</keyword>
<feature type="chain" id="PRO_5014141638" description="Secreted protein" evidence="1">
    <location>
        <begin position="34"/>
        <end position="84"/>
    </location>
</feature>
<proteinExistence type="predicted"/>
<organism evidence="2 3">
    <name type="scientific">Punica granatum</name>
    <name type="common">Pomegranate</name>
    <dbReference type="NCBI Taxonomy" id="22663"/>
    <lineage>
        <taxon>Eukaryota</taxon>
        <taxon>Viridiplantae</taxon>
        <taxon>Streptophyta</taxon>
        <taxon>Embryophyta</taxon>
        <taxon>Tracheophyta</taxon>
        <taxon>Spermatophyta</taxon>
        <taxon>Magnoliopsida</taxon>
        <taxon>eudicotyledons</taxon>
        <taxon>Gunneridae</taxon>
        <taxon>Pentapetalae</taxon>
        <taxon>rosids</taxon>
        <taxon>malvids</taxon>
        <taxon>Myrtales</taxon>
        <taxon>Lythraceae</taxon>
        <taxon>Punica</taxon>
    </lineage>
</organism>
<evidence type="ECO:0000256" key="1">
    <source>
        <dbReference type="SAM" id="SignalP"/>
    </source>
</evidence>
<gene>
    <name evidence="2" type="ORF">CRG98_021262</name>
</gene>
<feature type="signal peptide" evidence="1">
    <location>
        <begin position="1"/>
        <end position="33"/>
    </location>
</feature>
<dbReference type="Proteomes" id="UP000233551">
    <property type="component" value="Unassembled WGS sequence"/>
</dbReference>
<accession>A0A2I0JPV3</accession>
<evidence type="ECO:0008006" key="4">
    <source>
        <dbReference type="Google" id="ProtNLM"/>
    </source>
</evidence>